<evidence type="ECO:0000256" key="1">
    <source>
        <dbReference type="SAM" id="MobiDB-lite"/>
    </source>
</evidence>
<feature type="compositionally biased region" description="Polar residues" evidence="1">
    <location>
        <begin position="1"/>
        <end position="15"/>
    </location>
</feature>
<gene>
    <name evidence="2" type="ORF">CALMAC_LOCUS1501</name>
</gene>
<protein>
    <submittedName>
        <fullName evidence="2">Uncharacterized protein</fullName>
    </submittedName>
</protein>
<evidence type="ECO:0000313" key="2">
    <source>
        <dbReference type="EMBL" id="VEN35638.1"/>
    </source>
</evidence>
<feature type="compositionally biased region" description="Basic residues" evidence="1">
    <location>
        <begin position="486"/>
        <end position="499"/>
    </location>
</feature>
<dbReference type="Proteomes" id="UP000410492">
    <property type="component" value="Unassembled WGS sequence"/>
</dbReference>
<dbReference type="AlphaFoldDB" id="A0A653BJ63"/>
<dbReference type="OrthoDB" id="6768808at2759"/>
<feature type="compositionally biased region" description="Acidic residues" evidence="1">
    <location>
        <begin position="362"/>
        <end position="376"/>
    </location>
</feature>
<feature type="compositionally biased region" description="Polar residues" evidence="1">
    <location>
        <begin position="331"/>
        <end position="342"/>
    </location>
</feature>
<proteinExistence type="predicted"/>
<evidence type="ECO:0000313" key="3">
    <source>
        <dbReference type="Proteomes" id="UP000410492"/>
    </source>
</evidence>
<feature type="compositionally biased region" description="Polar residues" evidence="1">
    <location>
        <begin position="448"/>
        <end position="461"/>
    </location>
</feature>
<feature type="compositionally biased region" description="Basic and acidic residues" evidence="1">
    <location>
        <begin position="381"/>
        <end position="406"/>
    </location>
</feature>
<sequence length="542" mass="60401">MSTSKSTSEDLQTADPNKESPPTYFSKENVAEPINSNIAKGSSHRPHESRSEANRKPKCTKCRKAINVPIGGKVSQRTTEKSASEFTQPPATKKPCHKCKKKSSTYRCPKKTSKKAFEVQASSRSIKQHVSNAIIKCTTALKEKLSSKDRLDDYILLDGPIYIRKNCLDVNGGTCRGTCCSSGEEIEVEPEPVPEELTEEQRFQECRKCCFQMKCAEKKICDNDMDFIVAKYEQFYLSNQTESKYGIDKADSDLSGKPVTGLSKTHGETPGDYKYHFLMTDAACSAPPDGQDADDVVMTANSRPVSPKPHPAVRISNTSGEIPTFYYAQDTSTEAMPKQSLSVAADDEESTSSILIGKLDPDEQAEEEKEQEEEPAQGDVSEGKTDASENESDNKYDDEEYRRDSKVSWGGESSHRATMDTTYSDDDRDDKASHVRISEDPKRDPLGWSNQSVDRTTNKKSASFVKKSLVGSPLEMEQTPPPAPPPKKKFCSFFRRRNKSEKAEKTNKSRSQTFAKDPDSSESSEISFEESRRNSNRSRASE</sequence>
<keyword evidence="3" id="KW-1185">Reference proteome</keyword>
<name>A0A653BJ63_CALMS</name>
<organism evidence="2 3">
    <name type="scientific">Callosobruchus maculatus</name>
    <name type="common">Southern cowpea weevil</name>
    <name type="synonym">Pulse bruchid</name>
    <dbReference type="NCBI Taxonomy" id="64391"/>
    <lineage>
        <taxon>Eukaryota</taxon>
        <taxon>Metazoa</taxon>
        <taxon>Ecdysozoa</taxon>
        <taxon>Arthropoda</taxon>
        <taxon>Hexapoda</taxon>
        <taxon>Insecta</taxon>
        <taxon>Pterygota</taxon>
        <taxon>Neoptera</taxon>
        <taxon>Endopterygota</taxon>
        <taxon>Coleoptera</taxon>
        <taxon>Polyphaga</taxon>
        <taxon>Cucujiformia</taxon>
        <taxon>Chrysomeloidea</taxon>
        <taxon>Chrysomelidae</taxon>
        <taxon>Bruchinae</taxon>
        <taxon>Bruchini</taxon>
        <taxon>Callosobruchus</taxon>
    </lineage>
</organism>
<reference evidence="2 3" key="1">
    <citation type="submission" date="2019-01" db="EMBL/GenBank/DDBJ databases">
        <authorList>
            <person name="Sayadi A."/>
        </authorList>
    </citation>
    <scope>NUCLEOTIDE SEQUENCE [LARGE SCALE GENOMIC DNA]</scope>
</reference>
<feature type="region of interest" description="Disordered" evidence="1">
    <location>
        <begin position="331"/>
        <end position="542"/>
    </location>
</feature>
<feature type="compositionally biased region" description="Basic and acidic residues" evidence="1">
    <location>
        <begin position="429"/>
        <end position="445"/>
    </location>
</feature>
<feature type="compositionally biased region" description="Basic and acidic residues" evidence="1">
    <location>
        <begin position="529"/>
        <end position="542"/>
    </location>
</feature>
<feature type="region of interest" description="Disordered" evidence="1">
    <location>
        <begin position="70"/>
        <end position="89"/>
    </location>
</feature>
<dbReference type="EMBL" id="CAACVG010001765">
    <property type="protein sequence ID" value="VEN35638.1"/>
    <property type="molecule type" value="Genomic_DNA"/>
</dbReference>
<accession>A0A653BJ63</accession>
<feature type="compositionally biased region" description="Basic and acidic residues" evidence="1">
    <location>
        <begin position="45"/>
        <end position="55"/>
    </location>
</feature>
<feature type="region of interest" description="Disordered" evidence="1">
    <location>
        <begin position="1"/>
        <end position="61"/>
    </location>
</feature>